<accession>A0A7V5LUK9</accession>
<dbReference type="InterPro" id="IPR032466">
    <property type="entry name" value="Metal_Hydrolase"/>
</dbReference>
<gene>
    <name evidence="3" type="ORF">ENL43_02110</name>
</gene>
<feature type="domain" description="Amidohydrolase-related" evidence="2">
    <location>
        <begin position="1"/>
        <end position="156"/>
    </location>
</feature>
<evidence type="ECO:0000313" key="3">
    <source>
        <dbReference type="EMBL" id="HHF53143.1"/>
    </source>
</evidence>
<dbReference type="InterPro" id="IPR006680">
    <property type="entry name" value="Amidohydro-rel"/>
</dbReference>
<dbReference type="Proteomes" id="UP000886050">
    <property type="component" value="Unassembled WGS sequence"/>
</dbReference>
<reference evidence="3" key="1">
    <citation type="journal article" date="2020" name="mSystems">
        <title>Genome- and Community-Level Interaction Insights into Carbon Utilization and Element Cycling Functions of Hydrothermarchaeota in Hydrothermal Sediment.</title>
        <authorList>
            <person name="Zhou Z."/>
            <person name="Liu Y."/>
            <person name="Xu W."/>
            <person name="Pan J."/>
            <person name="Luo Z.H."/>
            <person name="Li M."/>
        </authorList>
    </citation>
    <scope>NUCLEOTIDE SEQUENCE [LARGE SCALE GENOMIC DNA]</scope>
    <source>
        <strain evidence="3">HyVt-96</strain>
    </source>
</reference>
<dbReference type="Pfam" id="PF01979">
    <property type="entry name" value="Amidohydro_1"/>
    <property type="match status" value="1"/>
</dbReference>
<dbReference type="Gene3D" id="2.30.40.10">
    <property type="entry name" value="Urease, subunit C, domain 1"/>
    <property type="match status" value="1"/>
</dbReference>
<organism evidence="3">
    <name type="scientific">candidate division WOR-3 bacterium</name>
    <dbReference type="NCBI Taxonomy" id="2052148"/>
    <lineage>
        <taxon>Bacteria</taxon>
        <taxon>Bacteria division WOR-3</taxon>
    </lineage>
</organism>
<comment type="caution">
    <text evidence="3">The sequence shown here is derived from an EMBL/GenBank/DDBJ whole genome shotgun (WGS) entry which is preliminary data.</text>
</comment>
<protein>
    <submittedName>
        <fullName evidence="3">8-oxoguanine deaminase</fullName>
        <ecNumber evidence="3">3.5.4.43</ecNumber>
    </submittedName>
</protein>
<dbReference type="PANTHER" id="PTHR43794:SF11">
    <property type="entry name" value="AMIDOHYDROLASE-RELATED DOMAIN-CONTAINING PROTEIN"/>
    <property type="match status" value="1"/>
</dbReference>
<dbReference type="InterPro" id="IPR011059">
    <property type="entry name" value="Metal-dep_hydrolase_composite"/>
</dbReference>
<evidence type="ECO:0000259" key="2">
    <source>
        <dbReference type="Pfam" id="PF01979"/>
    </source>
</evidence>
<proteinExistence type="predicted"/>
<keyword evidence="1 3" id="KW-0378">Hydrolase</keyword>
<evidence type="ECO:0000256" key="1">
    <source>
        <dbReference type="ARBA" id="ARBA00022801"/>
    </source>
</evidence>
<dbReference type="InterPro" id="IPR050287">
    <property type="entry name" value="MTA/SAH_deaminase"/>
</dbReference>
<name>A0A7V5LUK9_UNCW3</name>
<feature type="non-terminal residue" evidence="3">
    <location>
        <position position="1"/>
    </location>
</feature>
<dbReference type="SUPFAM" id="SSF51338">
    <property type="entry name" value="Composite domain of metallo-dependent hydrolases"/>
    <property type="match status" value="1"/>
</dbReference>
<dbReference type="EC" id="3.5.4.43" evidence="3"/>
<dbReference type="AlphaFoldDB" id="A0A7V5LUK9"/>
<dbReference type="PANTHER" id="PTHR43794">
    <property type="entry name" value="AMINOHYDROLASE SSNA-RELATED"/>
    <property type="match status" value="1"/>
</dbReference>
<dbReference type="EMBL" id="DRTX01000112">
    <property type="protein sequence ID" value="HHF53143.1"/>
    <property type="molecule type" value="Genomic_DNA"/>
</dbReference>
<dbReference type="GO" id="GO:0018763">
    <property type="term" value="F:hydroxydechloroatrazine ethylaminohydrolase activity"/>
    <property type="evidence" value="ECO:0007669"/>
    <property type="project" value="UniProtKB-EC"/>
</dbReference>
<dbReference type="SUPFAM" id="SSF51556">
    <property type="entry name" value="Metallo-dependent hydrolases"/>
    <property type="match status" value="1"/>
</dbReference>
<sequence length="185" mass="20124">AHGIWFNDEELKLLKETDTGVSHCPTSNMRLGSGIARIREMVDMGIRVGLGVDGSASNDTSDMLGEVRNAMLSQRVKYGSAGLTAREALYLATRGGAELLHLEKLGYIEEGMGADLALFNLNTLQYAGSLSDPLAALVFTGYNHEADYTIVNGKMVVRKGKLVDIDEEELTWKVNTISKKILESS</sequence>
<dbReference type="Gene3D" id="3.20.20.140">
    <property type="entry name" value="Metal-dependent hydrolases"/>
    <property type="match status" value="1"/>
</dbReference>